<proteinExistence type="predicted"/>
<evidence type="ECO:0000313" key="2">
    <source>
        <dbReference type="EMBL" id="EKF41412.1"/>
    </source>
</evidence>
<keyword evidence="1" id="KW-0175">Coiled coil</keyword>
<accession>K2PJR3</accession>
<gene>
    <name evidence="2" type="ORF">NA8A_16211</name>
</gene>
<comment type="caution">
    <text evidence="2">The sequence shown here is derived from an EMBL/GenBank/DDBJ whole genome shotgun (WGS) entry which is preliminary data.</text>
</comment>
<protein>
    <submittedName>
        <fullName evidence="2">Uncharacterized protein</fullName>
    </submittedName>
</protein>
<evidence type="ECO:0000313" key="3">
    <source>
        <dbReference type="Proteomes" id="UP000007374"/>
    </source>
</evidence>
<keyword evidence="3" id="KW-1185">Reference proteome</keyword>
<name>K2PJR3_9HYPH</name>
<evidence type="ECO:0000256" key="1">
    <source>
        <dbReference type="SAM" id="Coils"/>
    </source>
</evidence>
<dbReference type="PATRIC" id="fig|1231190.3.peg.3354"/>
<organism evidence="2 3">
    <name type="scientific">Nitratireductor indicus C115</name>
    <dbReference type="NCBI Taxonomy" id="1231190"/>
    <lineage>
        <taxon>Bacteria</taxon>
        <taxon>Pseudomonadati</taxon>
        <taxon>Pseudomonadota</taxon>
        <taxon>Alphaproteobacteria</taxon>
        <taxon>Hyphomicrobiales</taxon>
        <taxon>Phyllobacteriaceae</taxon>
        <taxon>Nitratireductor</taxon>
    </lineage>
</organism>
<dbReference type="RefSeq" id="WP_009451432.1">
    <property type="nucleotide sequence ID" value="NZ_AMSI01000011.1"/>
</dbReference>
<dbReference type="Proteomes" id="UP000007374">
    <property type="component" value="Unassembled WGS sequence"/>
</dbReference>
<dbReference type="AlphaFoldDB" id="K2PJR3"/>
<dbReference type="EMBL" id="AMSI01000011">
    <property type="protein sequence ID" value="EKF41412.1"/>
    <property type="molecule type" value="Genomic_DNA"/>
</dbReference>
<feature type="coiled-coil region" evidence="1">
    <location>
        <begin position="66"/>
        <end position="100"/>
    </location>
</feature>
<reference evidence="2 3" key="1">
    <citation type="journal article" date="2012" name="J. Bacteriol.">
        <title>Genome Sequence of Nitratireductor indicus Type Strain C115.</title>
        <authorList>
            <person name="Lai Q."/>
            <person name="Li G."/>
            <person name="Yu Z."/>
            <person name="Shao Z."/>
        </authorList>
    </citation>
    <scope>NUCLEOTIDE SEQUENCE [LARGE SCALE GENOMIC DNA]</scope>
    <source>
        <strain evidence="2 3">C115</strain>
    </source>
</reference>
<sequence length="126" mass="14670">MPIKFRMRSEQRDHRNDSLRLARLLSALDEMEVGLNKEHKGLKRRYESAAMAAAFAQQYIEDEETTEKLSAEIEDMTETLRKYRRRMDTLEQQIALVEQLRATTEDFADDLGFGREAGRAASHARH</sequence>